<sequence>MAASAEEHVPNALQVMATATQEVLRGNVEANHESVGGLVNGVAVAPLQDGLPMSGIQVETVNPLSSDGVVATQEQVNVPMNEAVHAVVPGQGQIFLSIKGGFLVQKLAEMRSSIIYELRGCVYLKQDGVKNDPSIKVIQEDFSMRVPNDLTLRDLLEDFSLGGKSNLSWKDLLEDFGARWPRDFINYSRQLGKLDKRNADEDWLEVIDGPLRDISDSSSWWWDAVKKRACDSYRIWVASGPYERLAHKPPTAEDLEKGKFSRLSARTAGMLLQAMAETVRAEMVARSITRSPVALLFRLYTMYQPGGESEKAYILQYLVTPPKAQTAVEMVATLRQWERMLLRADNLSIAKPDPSLLVRGITDNPTDYLYSKCDNRDSSREDGRPGNPAARSLTTEPEPQPTPPTSPTTTGEAASSAGAGEMKEVLRDAAQALKSLMSSGSTASSSSSTLEGLQRQLDDLKLKTLSIKTEAVELRRARRTPLDVRVEEGVPTLIDSAATHILRQPRDGAEMASATRVSVTLANDEKRDLLQAESGAILSTSAETQPILPMAELVSAGYEISWKKGNFKVVHPVWGELRTTIRGGCPELAQEQAAKLVNEIEDKKHKELKEHPKAEEYGPDAVVVNVPGVTGMRESELNLGDFGVPGRKPLIATTNYHLDGLKLRSVSEAAKMKHLLVAKFTIPESYVTGEFEPTGSDPLEEEVGSKDLFDEEDKVPVGGDDRDPGEAIVEEEPLDAEEESEEADTGAGVGPIPLDVEAPKATYLLFAAVASIQRARVLRQVPKMIASFGSKVLVKKRRYAASGALIRLEFEECWSEGLYLGLSDQVADGHLVYVDGTLTHTRSIRDKAKLVDAGEHQQDEDQEMPALEDDQDPPARRLRIHGKSAPRIDYPLATKVVNLFIQEKLGEQACWSTFSIHRNLNVKKHRDSHNARDKDSYLIPISDFKDGGLWIQLKADEEAETEDIVILEGERGFVKSFQSEEWSVTSARYGPDHYIQGMAERWEQINLEVDDLNSVIPAVIMKDIGRDWAQDPSLYLVDDQGEELHLGSMLGMSTIRVPNFEPGEMSSDWLKVRKVHNAVVDVEEVIVLWIHRRIALHPVESDEPRTDGGDPPVPEMDFRGGIPRLAMMCARDVNDLMKFVEVAEGETSGEEDVRMMKVTHTVDPREVLPVVEAWVPAMEAELAALDKMAAIKRCKGPEAQRMRRDPNVVISVEELGDVYSAGATIDLVRWRSSNGGEMRIVPCVTDENLHKLVEIDSSGKESIVGYILFYVDDTLAVGPPEYVHGFFDWLEATWETSGREVVSKDTTVRFLGLELSMTESGNLKIAQPGYIDELLRKRQVTGFSKVPFMKEWATDEIPENVDTSPELIKEAQQRCGEILWTTQRTRPDAAYAAMMMARLTTGWPERAIQIAKKILCYCNATKDAAFVVEPQQEAKLVLYTDASHSPAGTKSISGSLVLWKGVAICWRAANQSLTALSSAEAELIALSEGAQLLRSVETTLEDMGIRPEMCELRVDATAAIAVASSGGSWTLENSTSKAS</sequence>
<evidence type="ECO:0000256" key="2">
    <source>
        <dbReference type="SAM" id="MobiDB-lite"/>
    </source>
</evidence>
<evidence type="ECO:0000313" key="3">
    <source>
        <dbReference type="EMBL" id="OLP82586.1"/>
    </source>
</evidence>
<dbReference type="Proteomes" id="UP000186817">
    <property type="component" value="Unassembled WGS sequence"/>
</dbReference>
<feature type="compositionally biased region" description="Low complexity" evidence="2">
    <location>
        <begin position="407"/>
        <end position="420"/>
    </location>
</feature>
<evidence type="ECO:0000313" key="4">
    <source>
        <dbReference type="Proteomes" id="UP000186817"/>
    </source>
</evidence>
<comment type="caution">
    <text evidence="3">The sequence shown here is derived from an EMBL/GenBank/DDBJ whole genome shotgun (WGS) entry which is preliminary data.</text>
</comment>
<feature type="compositionally biased region" description="Acidic residues" evidence="2">
    <location>
        <begin position="731"/>
        <end position="744"/>
    </location>
</feature>
<evidence type="ECO:0000256" key="1">
    <source>
        <dbReference type="SAM" id="Coils"/>
    </source>
</evidence>
<organism evidence="3 4">
    <name type="scientific">Symbiodinium microadriaticum</name>
    <name type="common">Dinoflagellate</name>
    <name type="synonym">Zooxanthella microadriatica</name>
    <dbReference type="NCBI Taxonomy" id="2951"/>
    <lineage>
        <taxon>Eukaryota</taxon>
        <taxon>Sar</taxon>
        <taxon>Alveolata</taxon>
        <taxon>Dinophyceae</taxon>
        <taxon>Suessiales</taxon>
        <taxon>Symbiodiniaceae</taxon>
        <taxon>Symbiodinium</taxon>
    </lineage>
</organism>
<protein>
    <submittedName>
        <fullName evidence="3">Putative transposon protein</fullName>
    </submittedName>
</protein>
<feature type="compositionally biased region" description="Acidic residues" evidence="2">
    <location>
        <begin position="860"/>
        <end position="872"/>
    </location>
</feature>
<dbReference type="CDD" id="cd09272">
    <property type="entry name" value="RNase_HI_RT_Ty1"/>
    <property type="match status" value="1"/>
</dbReference>
<feature type="region of interest" description="Disordered" evidence="2">
    <location>
        <begin position="731"/>
        <end position="750"/>
    </location>
</feature>
<feature type="region of interest" description="Disordered" evidence="2">
    <location>
        <begin position="852"/>
        <end position="875"/>
    </location>
</feature>
<dbReference type="OrthoDB" id="470585at2759"/>
<gene>
    <name evidence="3" type="primary">TY5A</name>
    <name evidence="3" type="ORF">AK812_SmicGene36726</name>
</gene>
<keyword evidence="1" id="KW-0175">Coiled coil</keyword>
<dbReference type="EMBL" id="LSRX01001179">
    <property type="protein sequence ID" value="OLP82586.1"/>
    <property type="molecule type" value="Genomic_DNA"/>
</dbReference>
<keyword evidence="4" id="KW-1185">Reference proteome</keyword>
<accession>A0A1Q9CI81</accession>
<name>A0A1Q9CI81_SYMMI</name>
<feature type="region of interest" description="Disordered" evidence="2">
    <location>
        <begin position="368"/>
        <end position="420"/>
    </location>
</feature>
<feature type="compositionally biased region" description="Basic and acidic residues" evidence="2">
    <location>
        <begin position="373"/>
        <end position="384"/>
    </location>
</feature>
<reference evidence="3 4" key="1">
    <citation type="submission" date="2016-02" db="EMBL/GenBank/DDBJ databases">
        <title>Genome analysis of coral dinoflagellate symbionts highlights evolutionary adaptations to a symbiotic lifestyle.</title>
        <authorList>
            <person name="Aranda M."/>
            <person name="Li Y."/>
            <person name="Liew Y.J."/>
            <person name="Baumgarten S."/>
            <person name="Simakov O."/>
            <person name="Wilson M."/>
            <person name="Piel J."/>
            <person name="Ashoor H."/>
            <person name="Bougouffa S."/>
            <person name="Bajic V.B."/>
            <person name="Ryu T."/>
            <person name="Ravasi T."/>
            <person name="Bayer T."/>
            <person name="Micklem G."/>
            <person name="Kim H."/>
            <person name="Bhak J."/>
            <person name="Lajeunesse T.C."/>
            <person name="Voolstra C.R."/>
        </authorList>
    </citation>
    <scope>NUCLEOTIDE SEQUENCE [LARGE SCALE GENOMIC DNA]</scope>
    <source>
        <strain evidence="3 4">CCMP2467</strain>
    </source>
</reference>
<feature type="region of interest" description="Disordered" evidence="2">
    <location>
        <begin position="691"/>
        <end position="726"/>
    </location>
</feature>
<proteinExistence type="predicted"/>
<feature type="coiled-coil region" evidence="1">
    <location>
        <begin position="443"/>
        <end position="470"/>
    </location>
</feature>